<evidence type="ECO:0000313" key="3">
    <source>
        <dbReference type="Proteomes" id="UP000078492"/>
    </source>
</evidence>
<keyword evidence="3" id="KW-1185">Reference proteome</keyword>
<dbReference type="Proteomes" id="UP000078492">
    <property type="component" value="Unassembled WGS sequence"/>
</dbReference>
<dbReference type="EMBL" id="KQ978628">
    <property type="protein sequence ID" value="KYN29558.1"/>
    <property type="molecule type" value="Genomic_DNA"/>
</dbReference>
<accession>A0A151JQU2</accession>
<protein>
    <submittedName>
        <fullName evidence="2">Uncharacterized protein</fullName>
    </submittedName>
</protein>
<reference evidence="2 3" key="1">
    <citation type="submission" date="2015-09" db="EMBL/GenBank/DDBJ databases">
        <title>Trachymyrmex cornetzi WGS genome.</title>
        <authorList>
            <person name="Nygaard S."/>
            <person name="Hu H."/>
            <person name="Boomsma J."/>
            <person name="Zhang G."/>
        </authorList>
    </citation>
    <scope>NUCLEOTIDE SEQUENCE [LARGE SCALE GENOMIC DNA]</scope>
    <source>
        <strain evidence="2">Tcor2-1</strain>
        <tissue evidence="2">Whole body</tissue>
    </source>
</reference>
<sequence length="220" mass="25233">TPLRKTMLRILMISFICTLDLLSARPMEEPTKFTLGNIQNNTENAVPSKLKTTEELLERVSDAIRIGRGRFVNLIILARNIIINRAEQINSEFRSSLDPSIVKSDKPQNRRSILPIQNTTPIGLFQPIPQEVIRLENETAQAILEKRKPDNIRQFLDTFLTPKPLVDRIKDEEKYGNRGDKYIEIGKAFINGYENFSNFLNNLVEVSTLKCNSNIHNKLN</sequence>
<keyword evidence="1" id="KW-0732">Signal</keyword>
<proteinExistence type="predicted"/>
<feature type="signal peptide" evidence="1">
    <location>
        <begin position="1"/>
        <end position="24"/>
    </location>
</feature>
<evidence type="ECO:0000313" key="2">
    <source>
        <dbReference type="EMBL" id="KYN29558.1"/>
    </source>
</evidence>
<organism evidence="2 3">
    <name type="scientific">Trachymyrmex cornetzi</name>
    <dbReference type="NCBI Taxonomy" id="471704"/>
    <lineage>
        <taxon>Eukaryota</taxon>
        <taxon>Metazoa</taxon>
        <taxon>Ecdysozoa</taxon>
        <taxon>Arthropoda</taxon>
        <taxon>Hexapoda</taxon>
        <taxon>Insecta</taxon>
        <taxon>Pterygota</taxon>
        <taxon>Neoptera</taxon>
        <taxon>Endopterygota</taxon>
        <taxon>Hymenoptera</taxon>
        <taxon>Apocrita</taxon>
        <taxon>Aculeata</taxon>
        <taxon>Formicoidea</taxon>
        <taxon>Formicidae</taxon>
        <taxon>Myrmicinae</taxon>
        <taxon>Trachymyrmex</taxon>
    </lineage>
</organism>
<evidence type="ECO:0000256" key="1">
    <source>
        <dbReference type="SAM" id="SignalP"/>
    </source>
</evidence>
<feature type="chain" id="PRO_5007582912" evidence="1">
    <location>
        <begin position="25"/>
        <end position="220"/>
    </location>
</feature>
<name>A0A151JQU2_9HYME</name>
<feature type="non-terminal residue" evidence="2">
    <location>
        <position position="1"/>
    </location>
</feature>
<gene>
    <name evidence="2" type="ORF">ALC57_00993</name>
</gene>
<dbReference type="AlphaFoldDB" id="A0A151JQU2"/>